<dbReference type="Pfam" id="PF05345">
    <property type="entry name" value="He_PIG"/>
    <property type="match status" value="4"/>
</dbReference>
<dbReference type="SUPFAM" id="SSF74853">
    <property type="entry name" value="Lamin A/C globular tail domain"/>
    <property type="match status" value="1"/>
</dbReference>
<keyword evidence="2" id="KW-0677">Repeat</keyword>
<evidence type="ECO:0000313" key="6">
    <source>
        <dbReference type="EMBL" id="MFD2569251.1"/>
    </source>
</evidence>
<dbReference type="Pfam" id="PF01345">
    <property type="entry name" value="DUF11"/>
    <property type="match status" value="1"/>
</dbReference>
<protein>
    <submittedName>
        <fullName evidence="6">Ig domain-containing protein</fullName>
    </submittedName>
</protein>
<feature type="domain" description="LTD" evidence="5">
    <location>
        <begin position="1569"/>
        <end position="1700"/>
    </location>
</feature>
<dbReference type="InterPro" id="IPR036415">
    <property type="entry name" value="Lamin_tail_dom_sf"/>
</dbReference>
<sequence length="3393" mass="346503">MNKQLQKTIRTWLWLMVLLVAPGAAWAQVSFTSGVLSYTQNFNNLANTGSSNPWTDNSTIIGWYSSRTLYLANNGNTNTGGLYSFGADATDRSLGSLGSGSANPVLYGVQFINNTGNAITSINVQYKGEQWRKGANPNSLTFSYKVGATSITESDYTSVGSLSFTSPQSGTVTPLNIDGNSTGGVVSATIPVTVNNGQTVWLRWSDVDDLGADAGLAIDDLTITATTQVPVTPTVNLSVSTNTATEADATVVTVTATASAAVTGDQTVALAVTGTGITTQDYILSSATITIPNGTTSGAVSFTVANDALAEGTETAVLTISSPSSGLVLGSTTTQNIAITDNDQAGFTTLEGDGATTVTEGGATDTYTIALNSQPTANVIFTITPDAQVSANPLSLTFTAANYSTPQTVTVTAVDDAIVEGNHTGLITQSVASADAAYNGLAAPSITVNITDNDVAQPVLTANPTTLAGFTTTQGTTSAPQVYSLTGSNLTSPVAVSAPAGFQVSLDGTTFQDQLTVPLVSGGVSATVAVRLTGASTGSPSGSITNSAGSLTATVAVSGQVNAPSNSLYYNLAVAPFTQDWTNTGLITTNDNWSGVQSIIGYRGDELTTATGTNPQTILSGAATPVNVIANQTNPNTLTAGGVAEFQITNPSIGLQGSGTADAPHIVIYLNTTNQTNINVAYNVRDLDGSGDNAIQQVALQYRIGESGNFINIPEGYIGDATSASAATQVTPVNVTLPAEAENQSQVQLRIITSNAVGNDEWVGIDDIVISGTTGTPTGSIVSIQATDANAAETAADPGVFTITRTGSTTAPITVNYVVGTGTGQAINGTDYNPTLAGTVALDANQTSATITVTPVDDALIEGNESVVLSLTTGEGYALSGSRSATVVIADNDVVAGGVRIHDIQGASHVSPLATQTVTNVPGVVTTLAPNGFYMEDTTPDADPATSEGIFVFTSSAPSVAVGTAVLVSGTVAEFRPGNNNNNLSITQISNPTVATQSVNNTLPNPTVISSAVIDGARRIPTQVISNDFVNGDVENSLFDPAEDGLDFFESLEGMRVQINNPVTTGFRNDNGEVFVIADNGNGATGKNARNTITISGADQTDINAALINSDFNPERILIDDLLSGANSLPNVNVGAVLSTIVGVVTYDFQNYRVLPTIAPTVVTPNPATKEITTLTNGANQVTIATFNVENLDPGDPDAKFSGLASAIATNLKSPDIIVLEEIQDNNGAGGGGVVDASQTFQKLINFITAANGPTYQFRQINPVDGTNGGEGGGNIRVGFLFNPARVSFVDRPGGGSTTATTVTNVNGNPQLSASPGLIDPTNSAFSGSRKPLVGEFTFNGQTIFVIGNHFTSRGGSGVPTSRLQPPAQGGQTARESQAAIVNAFVDQLLAINPSANIAVMGDFNEFQFFPVLQILKGNVSGQQPVLVNLITTLPAQEQYTYNFDGNAQALDHFLASNSLFSKLNGFDVVHINSEFLDQLSDHDPSLAQFTFAPVATPLALTLTASPTQLATTGTTTLSATVSGGTTPYSYTFSGPGTITQTPASNTASISGLTAGVQTFTVLVADATSPASQTISATVSVTVNAVAAGNIQITEFMYDGNPGEYVELTNVGNAPVDMTGWSFDDNSRAPGSFSISGFGIVQPGESVIISEASEQAFRTAWYLPGSVKVVGGNTNNLGRSDEINIYDNTGALVDRLTYNDQSTAGLVRTQNVSAWTAPANLSATTYNSSWVASTVPDVQNSYSSVAGNVGNPGGYFIPLNRVLVRVTGANTAVTEGGTTDTYTVALNSQPTSDVTVTINPGSQLTVNPSTLTFTPSNYSTVQTVTVTAVDDAVFQGAPRSVTITQSATSADVTYNGIAVNPVSVTITDNDVATTAPPTIQAVNATPYINLPANGPGYVSGVIGDPTDPASTLGVSFTLTDTDTDVNSLTVTASSSTANATVNLTGTGSTRNLKITPAGVGYSTITVTATDGSNVANYVINYASSAGSNTPNTTRFHTGVSDASTAILVDNNYMFVADDENQVLRLYNRQNSGLPVSGFDFTSSLGLTDISGGTPREVDIEASIRRNNRIFWLGSISNADGGNLRPNRDRIFATDVTGNGAASTLSYVGRYDFLREDIINWDVNNGHGKGANYYGLQASAADGIGAKQSSAFNLEGAEFAPDDIAVYLGFRAPQVLPANRTKALIIPVTNLTSLVSGQTQGSALFGAPIELDLGGRGIREIRKNASNQYVIIAGPAGDATGTAPSDFRLFTWTGNANDAPVERNTNLTALNANGSFESIVELPASLDDNSQLQLLVDNGDAVLYNDGTIAKELAQNNFKKFRSDIVSLGSPVNTVPTQADVAITLTASPDPVTVNNTLTYTLVVANSGPASASNVSVEFPLPSGTTFFSAATPGGFSATTPAVGSGGSVTFTGSGAVTAGSSATFTVSVTPTVANAALSATATVATTVSDPNLNNNSASVTTVVNPVAATPLALTLTASPTQLLTSGTTTLSATVSGGTIPYSYAFSGPGTITPNGNSATVSSLTAGVQTFTVLVSDATNPTSQTITGTVSVTVTQANIAPTVATTIPPQSATVGQAFSYVIPANTFADANGDALTLTVTGLPQGLSFNGSTTAISGTPTTATAVSVTVVATDPGSLSVSTTFSLTVSPAPVIIAPLALTLTASPSQLLTSGMTTLSATVSGGTTPYSFSFSGPGTISPSGNTASVSGLTAGVQTFTLLVSDATSPTSQTLSASVSVTVSEANTAPTTTGIPNQTATVGQSFSLDLATAFSDAQTPNSLTLSATGLPAGLNLTGSTLSGTASQTGTSTVTVTATDPGSLSASTSFTLTVLPQSMTSTAPFAITGVTTLGCTPVGDRINLSFTPQYAGLSGAPVSFSVVNELLPTTQPGPYSLSLYSDNPIITLQAQQAGVTTSFVYNWLAACQNNQGGQNTPPTVLTPVANQTATQGQLFSLNLAGTFTDQETPTNLTLSASGLPQGLNLSGSTLSGTASQTGTSTVTLTATDPGSLSVSTSFTITVLPQSGTATSPFAITGVTTLGCTPVGDRVNISFTPQYAGLSGAPVSFSVVNELLPTTQPGPYSLSLYSDNPVITLQAQQAGVTTSFVYNWLAACQNNQGGQNTPPTVATPVANQTATQGQFFSLNLAGTFTDQETPTNLTLSASGLPQGLNLTGSTLSGTASVSGVSTVTLTATDPGSLSASTSFTLTVLPQSGTATSPFAITGVSTISCTPVGDRINLSFTPQYAGLSGAPVSFSVVNELLPTTQPGPYSLSLYSDNPVITLQAQQAGVTTSFVYNWLTACNSQARVGAKAEVPLTVTLLGNPVHTVVEAEVTGAEGNALRLFLTDAQGRVLHQRQVERAGAVEKVRFSIGNHTGGVLLLRATMPGQSQTVRVLKAD</sequence>
<gene>
    <name evidence="6" type="ORF">ACFSUS_01315</name>
</gene>
<reference evidence="7" key="1">
    <citation type="journal article" date="2019" name="Int. J. Syst. Evol. Microbiol.">
        <title>The Global Catalogue of Microorganisms (GCM) 10K type strain sequencing project: providing services to taxonomists for standard genome sequencing and annotation.</title>
        <authorList>
            <consortium name="The Broad Institute Genomics Platform"/>
            <consortium name="The Broad Institute Genome Sequencing Center for Infectious Disease"/>
            <person name="Wu L."/>
            <person name="Ma J."/>
        </authorList>
    </citation>
    <scope>NUCLEOTIDE SEQUENCE [LARGE SCALE GENOMIC DNA]</scope>
    <source>
        <strain evidence="7">KCTC 42805</strain>
    </source>
</reference>
<dbReference type="InterPro" id="IPR001322">
    <property type="entry name" value="Lamin_tail_dom"/>
</dbReference>
<dbReference type="InterPro" id="IPR038081">
    <property type="entry name" value="CalX-like_sf"/>
</dbReference>
<evidence type="ECO:0000256" key="4">
    <source>
        <dbReference type="SAM" id="SignalP"/>
    </source>
</evidence>
<dbReference type="InterPro" id="IPR003644">
    <property type="entry name" value="Calx_beta"/>
</dbReference>
<dbReference type="InterPro" id="IPR006644">
    <property type="entry name" value="Cadg"/>
</dbReference>
<dbReference type="Gene3D" id="2.60.40.10">
    <property type="entry name" value="Immunoglobulins"/>
    <property type="match status" value="5"/>
</dbReference>
<dbReference type="InterPro" id="IPR036691">
    <property type="entry name" value="Endo/exonu/phosph_ase_sf"/>
</dbReference>
<dbReference type="SUPFAM" id="SSF141072">
    <property type="entry name" value="CalX-like"/>
    <property type="match status" value="2"/>
</dbReference>
<dbReference type="PANTHER" id="PTHR42834">
    <property type="entry name" value="ENDONUCLEASE/EXONUCLEASE/PHOSPHATASE FAMILY PROTEIN (AFU_ORTHOLOGUE AFUA_3G09210)"/>
    <property type="match status" value="1"/>
</dbReference>
<dbReference type="Gene3D" id="3.60.10.10">
    <property type="entry name" value="Endonuclease/exonuclease/phosphatase"/>
    <property type="match status" value="1"/>
</dbReference>
<dbReference type="CDD" id="cd04486">
    <property type="entry name" value="YhcR_OBF_like"/>
    <property type="match status" value="1"/>
</dbReference>
<dbReference type="SUPFAM" id="SSF49313">
    <property type="entry name" value="Cadherin-like"/>
    <property type="match status" value="4"/>
</dbReference>
<evidence type="ECO:0000256" key="1">
    <source>
        <dbReference type="ARBA" id="ARBA00022729"/>
    </source>
</evidence>
<evidence type="ECO:0000259" key="5">
    <source>
        <dbReference type="PROSITE" id="PS51841"/>
    </source>
</evidence>
<proteinExistence type="predicted"/>
<dbReference type="SUPFAM" id="SSF56219">
    <property type="entry name" value="DNase I-like"/>
    <property type="match status" value="1"/>
</dbReference>
<keyword evidence="1 4" id="KW-0732">Signal</keyword>
<evidence type="ECO:0000313" key="7">
    <source>
        <dbReference type="Proteomes" id="UP001597469"/>
    </source>
</evidence>
<comment type="caution">
    <text evidence="6">The sequence shown here is derived from an EMBL/GenBank/DDBJ whole genome shotgun (WGS) entry which is preliminary data.</text>
</comment>
<evidence type="ECO:0000256" key="3">
    <source>
        <dbReference type="ARBA" id="ARBA00022837"/>
    </source>
</evidence>
<feature type="chain" id="PRO_5045183189" evidence="4">
    <location>
        <begin position="28"/>
        <end position="3393"/>
    </location>
</feature>
<dbReference type="Pfam" id="PF03160">
    <property type="entry name" value="Calx-beta"/>
    <property type="match status" value="2"/>
</dbReference>
<accession>A0ABW5LYB0</accession>
<dbReference type="PROSITE" id="PS51841">
    <property type="entry name" value="LTD"/>
    <property type="match status" value="1"/>
</dbReference>
<dbReference type="InterPro" id="IPR005135">
    <property type="entry name" value="Endo/exonuclease/phosphatase"/>
</dbReference>
<dbReference type="SMART" id="SM00736">
    <property type="entry name" value="CADG"/>
    <property type="match status" value="4"/>
</dbReference>
<feature type="signal peptide" evidence="4">
    <location>
        <begin position="1"/>
        <end position="27"/>
    </location>
</feature>
<keyword evidence="3" id="KW-0106">Calcium</keyword>
<dbReference type="SMART" id="SM00237">
    <property type="entry name" value="Calx_beta"/>
    <property type="match status" value="1"/>
</dbReference>
<dbReference type="InterPro" id="IPR013783">
    <property type="entry name" value="Ig-like_fold"/>
</dbReference>
<evidence type="ECO:0000256" key="2">
    <source>
        <dbReference type="ARBA" id="ARBA00022737"/>
    </source>
</evidence>
<dbReference type="Gene3D" id="2.60.40.2030">
    <property type="match status" value="2"/>
</dbReference>
<dbReference type="EMBL" id="JBHULN010000001">
    <property type="protein sequence ID" value="MFD2569251.1"/>
    <property type="molecule type" value="Genomic_DNA"/>
</dbReference>
<dbReference type="Pfam" id="PF00932">
    <property type="entry name" value="LTD"/>
    <property type="match status" value="1"/>
</dbReference>
<dbReference type="InterPro" id="IPR001434">
    <property type="entry name" value="OmcB-like_DUF11"/>
</dbReference>
<dbReference type="Gene3D" id="2.60.40.1260">
    <property type="entry name" value="Lamin Tail domain"/>
    <property type="match status" value="1"/>
</dbReference>
<dbReference type="RefSeq" id="WP_381517988.1">
    <property type="nucleotide sequence ID" value="NZ_JBHULN010000001.1"/>
</dbReference>
<dbReference type="Pfam" id="PF19580">
    <property type="entry name" value="Exo_endo_phos_3"/>
    <property type="match status" value="1"/>
</dbReference>
<dbReference type="InterPro" id="IPR015919">
    <property type="entry name" value="Cadherin-like_sf"/>
</dbReference>
<keyword evidence="7" id="KW-1185">Reference proteome</keyword>
<dbReference type="Proteomes" id="UP001597469">
    <property type="component" value="Unassembled WGS sequence"/>
</dbReference>
<name>A0ABW5LYB0_9BACT</name>
<organism evidence="6 7">
    <name type="scientific">Spirosoma soli</name>
    <dbReference type="NCBI Taxonomy" id="1770529"/>
    <lineage>
        <taxon>Bacteria</taxon>
        <taxon>Pseudomonadati</taxon>
        <taxon>Bacteroidota</taxon>
        <taxon>Cytophagia</taxon>
        <taxon>Cytophagales</taxon>
        <taxon>Cytophagaceae</taxon>
        <taxon>Spirosoma</taxon>
    </lineage>
</organism>
<dbReference type="PANTHER" id="PTHR42834:SF1">
    <property type="entry name" value="ENDONUCLEASE_EXONUCLEASE_PHOSPHATASE FAMILY PROTEIN (AFU_ORTHOLOGUE AFUA_3G09210)"/>
    <property type="match status" value="1"/>
</dbReference>